<evidence type="ECO:0000313" key="2">
    <source>
        <dbReference type="RefSeq" id="XP_019632626.1"/>
    </source>
</evidence>
<dbReference type="AlphaFoldDB" id="A0A6P4ZSN7"/>
<evidence type="ECO:0000313" key="1">
    <source>
        <dbReference type="Proteomes" id="UP000515135"/>
    </source>
</evidence>
<dbReference type="KEGG" id="bbel:109476178"/>
<reference evidence="2" key="1">
    <citation type="submission" date="2025-08" db="UniProtKB">
        <authorList>
            <consortium name="RefSeq"/>
        </authorList>
    </citation>
    <scope>IDENTIFICATION</scope>
    <source>
        <tissue evidence="2">Gonad</tissue>
    </source>
</reference>
<keyword evidence="1" id="KW-1185">Reference proteome</keyword>
<sequence>MEAEENSEREAFPQMENLEPEQIDGERCMNDVLQANDDVLRRHSIHHCFQGELEAISPKPESLRFRTDTDGITLELSSLLALRPPSDVFIATKWWKHKCYRKLIDKMSPLWQCGSAELREYRKHVPGLFLCSSLSGTNVLLCAGLKENADPQTTATFFEDLGTTTLGQWFCQRVDNLLRRTWDELRLVAPESHTLLNNMVGLKLSTGTPLRVYRSDWIHFATAFDNATGHYASIDGEACPFEVKILIECFGQKMSHSTTTDASQLDEDGVSPDVDPLKTLVDLRLRREFVERCAVHIGVSVGLQDPDVSTLWHRNLRYRLFPHDWQMYSVMGMDSVANITTRKDRKPTAVLNCTLVNDTFDLTFAQAYNPISTKMSGGWEDRLTNGLPVTLAAASGVAIRKATKSTQDFVKSAIDGTIQGCLHEIVKDVNPHVLARFEVVLTCEGENLSEERTNEQVKHLVAALRQELSGTIPVVIPVHSNVLREYASDILTQLAKPIHVANVGTTQWHSRNDVVTIAICEVLLRLLLVGRVEARERAYLHSLGINPERPWEGFCSLTEPDATAGWKLKEEAFNTWAREAVLTAPPWYLPSYNDSAMFRRMHETILLLRLSTYNEQGGRVTGETMAEIYWKHVKKELTAIMLSRNMRVLTTADGGDALFDGTIEGRGVRVTGKIKVEHLANMLCDVETRNLPRFCTCEAVIGEISRLGISTDTLRQHLLEVIRADAELSTFPYVQKRTLNTIKAGLLIRVQGGEHVNRDVCLRAHSIVSGDFGARVRQGDLGHLVSWVILVINRLESVCNENTTALTNCLAYVSALVLQQRGFQLDISAVKAFRTTRKIPVRKLQQARILSDGMEGRLNRLHEDILTIAQRRHRRRPAMAERRSSTSSLSSDETIVGQYINGSRSRRLIFTDED</sequence>
<dbReference type="OrthoDB" id="10043075at2759"/>
<dbReference type="Proteomes" id="UP000515135">
    <property type="component" value="Unplaced"/>
</dbReference>
<name>A0A6P4ZSN7_BRABE</name>
<accession>A0A6P4ZSN7</accession>
<organism evidence="1 2">
    <name type="scientific">Branchiostoma belcheri</name>
    <name type="common">Amphioxus</name>
    <dbReference type="NCBI Taxonomy" id="7741"/>
    <lineage>
        <taxon>Eukaryota</taxon>
        <taxon>Metazoa</taxon>
        <taxon>Chordata</taxon>
        <taxon>Cephalochordata</taxon>
        <taxon>Leptocardii</taxon>
        <taxon>Amphioxiformes</taxon>
        <taxon>Branchiostomatidae</taxon>
        <taxon>Branchiostoma</taxon>
    </lineage>
</organism>
<protein>
    <submittedName>
        <fullName evidence="2">Uncharacterized protein LOC109476178</fullName>
    </submittedName>
</protein>
<dbReference type="GeneID" id="109476178"/>
<proteinExistence type="predicted"/>
<gene>
    <name evidence="2" type="primary">LOC109476178</name>
</gene>
<dbReference type="RefSeq" id="XP_019632626.1">
    <property type="nucleotide sequence ID" value="XM_019777067.1"/>
</dbReference>